<evidence type="ECO:0000313" key="3">
    <source>
        <dbReference type="Proteomes" id="UP000217343"/>
    </source>
</evidence>
<dbReference type="AlphaFoldDB" id="A0A250JTK1"/>
<name>A0A250JTK1_9BACT</name>
<proteinExistence type="predicted"/>
<dbReference type="GO" id="GO:0032259">
    <property type="term" value="P:methylation"/>
    <property type="evidence" value="ECO:0007669"/>
    <property type="project" value="UniProtKB-KW"/>
</dbReference>
<keyword evidence="3" id="KW-1185">Reference proteome</keyword>
<evidence type="ECO:0000259" key="1">
    <source>
        <dbReference type="Pfam" id="PF08241"/>
    </source>
</evidence>
<dbReference type="OrthoDB" id="9770485at2"/>
<sequence length="262" mass="28831">MSYLMESAQEVHRLQAQAGATSYADRLRLTGLRPGAAALDVGCGPGVITSEMLDVVGPHGRVVGMEPQAEHLQAARALLAGRPNVELLQGALPDTRLPSDHFDYVWCQYVFEYLGEPGPALAELVRVVRPGGRVVVADIDGVGLWNWPFPEDLQEESQKLLAALRAARFDLHAGRKLFHLFRKAGLADVRVHISPFYVAAGAVDARLHEDWVIRFRTLRPLAEPYFGGAGPYDAFCERFLALLDDADTLKYAMVLTTEGVKR</sequence>
<feature type="domain" description="Methyltransferase type 11" evidence="1">
    <location>
        <begin position="39"/>
        <end position="136"/>
    </location>
</feature>
<dbReference type="KEGG" id="mmas:MYMAC_002565"/>
<dbReference type="Pfam" id="PF08241">
    <property type="entry name" value="Methyltransf_11"/>
    <property type="match status" value="1"/>
</dbReference>
<protein>
    <submittedName>
        <fullName evidence="2">SAM-dependent methyltransferase</fullName>
    </submittedName>
</protein>
<dbReference type="PANTHER" id="PTHR43861">
    <property type="entry name" value="TRANS-ACONITATE 2-METHYLTRANSFERASE-RELATED"/>
    <property type="match status" value="1"/>
</dbReference>
<dbReference type="CDD" id="cd02440">
    <property type="entry name" value="AdoMet_MTases"/>
    <property type="match status" value="1"/>
</dbReference>
<dbReference type="InterPro" id="IPR029063">
    <property type="entry name" value="SAM-dependent_MTases_sf"/>
</dbReference>
<dbReference type="InterPro" id="IPR013216">
    <property type="entry name" value="Methyltransf_11"/>
</dbReference>
<organism evidence="2 3">
    <name type="scientific">Corallococcus macrosporus DSM 14697</name>
    <dbReference type="NCBI Taxonomy" id="1189310"/>
    <lineage>
        <taxon>Bacteria</taxon>
        <taxon>Pseudomonadati</taxon>
        <taxon>Myxococcota</taxon>
        <taxon>Myxococcia</taxon>
        <taxon>Myxococcales</taxon>
        <taxon>Cystobacterineae</taxon>
        <taxon>Myxococcaceae</taxon>
        <taxon>Corallococcus</taxon>
    </lineage>
</organism>
<accession>A0A250JTK1</accession>
<gene>
    <name evidence="2" type="ORF">MYMAC_002565</name>
</gene>
<dbReference type="EMBL" id="CP022203">
    <property type="protein sequence ID" value="ATB46960.1"/>
    <property type="molecule type" value="Genomic_DNA"/>
</dbReference>
<reference evidence="2 3" key="1">
    <citation type="submission" date="2017-06" db="EMBL/GenBank/DDBJ databases">
        <title>Sequencing and comparative analysis of myxobacterial genomes.</title>
        <authorList>
            <person name="Rupp O."/>
            <person name="Goesmann A."/>
            <person name="Sogaard-Andersen L."/>
        </authorList>
    </citation>
    <scope>NUCLEOTIDE SEQUENCE [LARGE SCALE GENOMIC DNA]</scope>
    <source>
        <strain evidence="2 3">DSM 14697</strain>
    </source>
</reference>
<keyword evidence="2" id="KW-0808">Transferase</keyword>
<dbReference type="SUPFAM" id="SSF53335">
    <property type="entry name" value="S-adenosyl-L-methionine-dependent methyltransferases"/>
    <property type="match status" value="1"/>
</dbReference>
<dbReference type="GO" id="GO:0008757">
    <property type="term" value="F:S-adenosylmethionine-dependent methyltransferase activity"/>
    <property type="evidence" value="ECO:0007669"/>
    <property type="project" value="InterPro"/>
</dbReference>
<evidence type="ECO:0000313" key="2">
    <source>
        <dbReference type="EMBL" id="ATB46960.1"/>
    </source>
</evidence>
<dbReference type="Proteomes" id="UP000217343">
    <property type="component" value="Chromosome"/>
</dbReference>
<keyword evidence="2" id="KW-0489">Methyltransferase</keyword>
<dbReference type="RefSeq" id="WP_013939179.1">
    <property type="nucleotide sequence ID" value="NZ_CP022203.1"/>
</dbReference>
<dbReference type="Gene3D" id="3.40.50.150">
    <property type="entry name" value="Vaccinia Virus protein VP39"/>
    <property type="match status" value="1"/>
</dbReference>